<dbReference type="AlphaFoldDB" id="A0AAV7QZY7"/>
<comment type="caution">
    <text evidence="2">The sequence shown here is derived from an EMBL/GenBank/DDBJ whole genome shotgun (WGS) entry which is preliminary data.</text>
</comment>
<reference evidence="2" key="1">
    <citation type="journal article" date="2022" name="bioRxiv">
        <title>Sequencing and chromosome-scale assembly of the giantPleurodeles waltlgenome.</title>
        <authorList>
            <person name="Brown T."/>
            <person name="Elewa A."/>
            <person name="Iarovenko S."/>
            <person name="Subramanian E."/>
            <person name="Araus A.J."/>
            <person name="Petzold A."/>
            <person name="Susuki M."/>
            <person name="Suzuki K.-i.T."/>
            <person name="Hayashi T."/>
            <person name="Toyoda A."/>
            <person name="Oliveira C."/>
            <person name="Osipova E."/>
            <person name="Leigh N.D."/>
            <person name="Simon A."/>
            <person name="Yun M.H."/>
        </authorList>
    </citation>
    <scope>NUCLEOTIDE SEQUENCE</scope>
    <source>
        <strain evidence="2">20211129_DDA</strain>
        <tissue evidence="2">Liver</tissue>
    </source>
</reference>
<feature type="compositionally biased region" description="Basic and acidic residues" evidence="1">
    <location>
        <begin position="61"/>
        <end position="76"/>
    </location>
</feature>
<dbReference type="Proteomes" id="UP001066276">
    <property type="component" value="Chromosome 6"/>
</dbReference>
<proteinExistence type="predicted"/>
<evidence type="ECO:0000313" key="2">
    <source>
        <dbReference type="EMBL" id="KAJ1146097.1"/>
    </source>
</evidence>
<dbReference type="EMBL" id="JANPWB010000010">
    <property type="protein sequence ID" value="KAJ1146097.1"/>
    <property type="molecule type" value="Genomic_DNA"/>
</dbReference>
<keyword evidence="3" id="KW-1185">Reference proteome</keyword>
<protein>
    <submittedName>
        <fullName evidence="2">Uncharacterized protein</fullName>
    </submittedName>
</protein>
<organism evidence="2 3">
    <name type="scientific">Pleurodeles waltl</name>
    <name type="common">Iberian ribbed newt</name>
    <dbReference type="NCBI Taxonomy" id="8319"/>
    <lineage>
        <taxon>Eukaryota</taxon>
        <taxon>Metazoa</taxon>
        <taxon>Chordata</taxon>
        <taxon>Craniata</taxon>
        <taxon>Vertebrata</taxon>
        <taxon>Euteleostomi</taxon>
        <taxon>Amphibia</taxon>
        <taxon>Batrachia</taxon>
        <taxon>Caudata</taxon>
        <taxon>Salamandroidea</taxon>
        <taxon>Salamandridae</taxon>
        <taxon>Pleurodelinae</taxon>
        <taxon>Pleurodeles</taxon>
    </lineage>
</organism>
<gene>
    <name evidence="2" type="ORF">NDU88_012379</name>
</gene>
<evidence type="ECO:0000256" key="1">
    <source>
        <dbReference type="SAM" id="MobiDB-lite"/>
    </source>
</evidence>
<accession>A0AAV7QZY7</accession>
<sequence>MSDCSRFTFGAYQCLNVGVLAARSTQGFISVPGPGFARRARARLRQGFCLQRSNGRASIEERPFHSAARRLPDNRSSHKFSPFSVPAGHSSCRTSRYKL</sequence>
<feature type="region of interest" description="Disordered" evidence="1">
    <location>
        <begin position="61"/>
        <end position="99"/>
    </location>
</feature>
<name>A0AAV7QZY7_PLEWA</name>
<evidence type="ECO:0000313" key="3">
    <source>
        <dbReference type="Proteomes" id="UP001066276"/>
    </source>
</evidence>